<dbReference type="Proteomes" id="UP001597343">
    <property type="component" value="Unassembled WGS sequence"/>
</dbReference>
<dbReference type="InterPro" id="IPR038705">
    <property type="entry name" value="YabP_sf"/>
</dbReference>
<dbReference type="InterPro" id="IPR022476">
    <property type="entry name" value="Spore_YabP/YqfC"/>
</dbReference>
<dbReference type="NCBIfam" id="TIGR02856">
    <property type="entry name" value="spore_yqfC"/>
    <property type="match status" value="1"/>
</dbReference>
<keyword evidence="2" id="KW-1185">Reference proteome</keyword>
<evidence type="ECO:0000313" key="1">
    <source>
        <dbReference type="EMBL" id="MFD2171097.1"/>
    </source>
</evidence>
<sequence>MRTTWSQRVKKLAAELLDVPKDSVLDLPRITLIGGMQLYVENYRGVKEFRDDLLRLALSQGELSVHGKELTIKAIFPAEVVIEGSISGIQYKE</sequence>
<name>A0ABW4ZYR2_9BACL</name>
<proteinExistence type="predicted"/>
<organism evidence="1 2">
    <name type="scientific">Tumebacillus lipolyticus</name>
    <dbReference type="NCBI Taxonomy" id="1280370"/>
    <lineage>
        <taxon>Bacteria</taxon>
        <taxon>Bacillati</taxon>
        <taxon>Bacillota</taxon>
        <taxon>Bacilli</taxon>
        <taxon>Bacillales</taxon>
        <taxon>Alicyclobacillaceae</taxon>
        <taxon>Tumebacillus</taxon>
    </lineage>
</organism>
<dbReference type="InterPro" id="IPR022477">
    <property type="entry name" value="Spore_YqfC"/>
</dbReference>
<evidence type="ECO:0000313" key="2">
    <source>
        <dbReference type="Proteomes" id="UP001597343"/>
    </source>
</evidence>
<accession>A0ABW4ZYR2</accession>
<dbReference type="EMBL" id="JBHUIO010000008">
    <property type="protein sequence ID" value="MFD2171097.1"/>
    <property type="molecule type" value="Genomic_DNA"/>
</dbReference>
<dbReference type="Gene3D" id="2.60.40.2000">
    <property type="match status" value="1"/>
</dbReference>
<protein>
    <submittedName>
        <fullName evidence="1">Sporulation protein YqfC</fullName>
    </submittedName>
</protein>
<gene>
    <name evidence="1" type="primary">yqfC</name>
    <name evidence="1" type="ORF">ACFSOY_14040</name>
</gene>
<comment type="caution">
    <text evidence="1">The sequence shown here is derived from an EMBL/GenBank/DDBJ whole genome shotgun (WGS) entry which is preliminary data.</text>
</comment>
<reference evidence="2" key="1">
    <citation type="journal article" date="2019" name="Int. J. Syst. Evol. Microbiol.">
        <title>The Global Catalogue of Microorganisms (GCM) 10K type strain sequencing project: providing services to taxonomists for standard genome sequencing and annotation.</title>
        <authorList>
            <consortium name="The Broad Institute Genomics Platform"/>
            <consortium name="The Broad Institute Genome Sequencing Center for Infectious Disease"/>
            <person name="Wu L."/>
            <person name="Ma J."/>
        </authorList>
    </citation>
    <scope>NUCLEOTIDE SEQUENCE [LARGE SCALE GENOMIC DNA]</scope>
    <source>
        <strain evidence="2">CGMCC 1.13574</strain>
    </source>
</reference>
<dbReference type="Pfam" id="PF07873">
    <property type="entry name" value="YabP"/>
    <property type="match status" value="1"/>
</dbReference>
<dbReference type="RefSeq" id="WP_386047612.1">
    <property type="nucleotide sequence ID" value="NZ_JBHUIO010000008.1"/>
</dbReference>